<evidence type="ECO:0000256" key="3">
    <source>
        <dbReference type="ARBA" id="ARBA00022475"/>
    </source>
</evidence>
<keyword evidence="5 9" id="KW-0812">Transmembrane</keyword>
<evidence type="ECO:0000313" key="11">
    <source>
        <dbReference type="EMBL" id="MBF1163925.1"/>
    </source>
</evidence>
<feature type="transmembrane region" description="Helical" evidence="9">
    <location>
        <begin position="143"/>
        <end position="165"/>
    </location>
</feature>
<keyword evidence="3" id="KW-1003">Cell membrane</keyword>
<reference evidence="11" key="1">
    <citation type="submission" date="2020-04" db="EMBL/GenBank/DDBJ databases">
        <title>Deep metagenomics examines the oral microbiome during advanced dental caries in children, revealing novel taxa and co-occurrences with host molecules.</title>
        <authorList>
            <person name="Baker J.L."/>
            <person name="Morton J.T."/>
            <person name="Dinis M."/>
            <person name="Alvarez R."/>
            <person name="Tran N.C."/>
            <person name="Knight R."/>
            <person name="Edlund A."/>
        </authorList>
    </citation>
    <scope>NUCLEOTIDE SEQUENCE</scope>
    <source>
        <strain evidence="11">JCVI_32_bin.24</strain>
    </source>
</reference>
<comment type="similarity">
    <text evidence="8 9">Belongs to the TRAP transporter small permease family.</text>
</comment>
<comment type="caution">
    <text evidence="11">The sequence shown here is derived from an EMBL/GenBank/DDBJ whole genome shotgun (WGS) entry which is preliminary data.</text>
</comment>
<comment type="subunit">
    <text evidence="9">The complex comprises the extracytoplasmic solute receptor protein and the two transmembrane proteins.</text>
</comment>
<dbReference type="InterPro" id="IPR055348">
    <property type="entry name" value="DctQ"/>
</dbReference>
<keyword evidence="6 9" id="KW-1133">Transmembrane helix</keyword>
<dbReference type="AlphaFoldDB" id="A0A930BQK3"/>
<evidence type="ECO:0000256" key="7">
    <source>
        <dbReference type="ARBA" id="ARBA00023136"/>
    </source>
</evidence>
<evidence type="ECO:0000313" key="12">
    <source>
        <dbReference type="Proteomes" id="UP000718593"/>
    </source>
</evidence>
<dbReference type="Proteomes" id="UP000718593">
    <property type="component" value="Unassembled WGS sequence"/>
</dbReference>
<accession>A0A930BQK3</accession>
<keyword evidence="2 9" id="KW-0813">Transport</keyword>
<gene>
    <name evidence="11" type="ORF">HXL68_02685</name>
</gene>
<dbReference type="PANTHER" id="PTHR35011:SF10">
    <property type="entry name" value="TRAP TRANSPORTER SMALL PERMEASE PROTEIN"/>
    <property type="match status" value="1"/>
</dbReference>
<feature type="transmembrane region" description="Helical" evidence="9">
    <location>
        <begin position="101"/>
        <end position="123"/>
    </location>
</feature>
<dbReference type="GO" id="GO:0005886">
    <property type="term" value="C:plasma membrane"/>
    <property type="evidence" value="ECO:0007669"/>
    <property type="project" value="UniProtKB-SubCell"/>
</dbReference>
<comment type="subcellular location">
    <subcellularLocation>
        <location evidence="1 9">Cell inner membrane</location>
        <topology evidence="1 9">Multi-pass membrane protein</topology>
    </subcellularLocation>
</comment>
<evidence type="ECO:0000256" key="8">
    <source>
        <dbReference type="ARBA" id="ARBA00038436"/>
    </source>
</evidence>
<evidence type="ECO:0000256" key="1">
    <source>
        <dbReference type="ARBA" id="ARBA00004429"/>
    </source>
</evidence>
<dbReference type="InterPro" id="IPR007387">
    <property type="entry name" value="TRAP_DctQ"/>
</dbReference>
<comment type="function">
    <text evidence="9">Part of the tripartite ATP-independent periplasmic (TRAP) transport system.</text>
</comment>
<dbReference type="GO" id="GO:0022857">
    <property type="term" value="F:transmembrane transporter activity"/>
    <property type="evidence" value="ECO:0007669"/>
    <property type="project" value="UniProtKB-UniRule"/>
</dbReference>
<name>A0A930BQK3_9RHOO</name>
<dbReference type="PANTHER" id="PTHR35011">
    <property type="entry name" value="2,3-DIKETO-L-GULONATE TRAP TRANSPORTER SMALL PERMEASE PROTEIN YIAM"/>
    <property type="match status" value="1"/>
</dbReference>
<evidence type="ECO:0000256" key="2">
    <source>
        <dbReference type="ARBA" id="ARBA00022448"/>
    </source>
</evidence>
<dbReference type="Pfam" id="PF04290">
    <property type="entry name" value="DctQ"/>
    <property type="match status" value="1"/>
</dbReference>
<evidence type="ECO:0000256" key="5">
    <source>
        <dbReference type="ARBA" id="ARBA00022692"/>
    </source>
</evidence>
<feature type="transmembrane region" description="Helical" evidence="9">
    <location>
        <begin position="62"/>
        <end position="81"/>
    </location>
</feature>
<evidence type="ECO:0000256" key="4">
    <source>
        <dbReference type="ARBA" id="ARBA00022519"/>
    </source>
</evidence>
<evidence type="ECO:0000256" key="9">
    <source>
        <dbReference type="RuleBase" id="RU369079"/>
    </source>
</evidence>
<proteinExistence type="inferred from homology"/>
<feature type="transmembrane region" description="Helical" evidence="9">
    <location>
        <begin position="26"/>
        <end position="50"/>
    </location>
</feature>
<keyword evidence="7 9" id="KW-0472">Membrane</keyword>
<evidence type="ECO:0000256" key="6">
    <source>
        <dbReference type="ARBA" id="ARBA00022989"/>
    </source>
</evidence>
<dbReference type="GO" id="GO:0015740">
    <property type="term" value="P:C4-dicarboxylate transport"/>
    <property type="evidence" value="ECO:0007669"/>
    <property type="project" value="TreeGrafter"/>
</dbReference>
<evidence type="ECO:0000259" key="10">
    <source>
        <dbReference type="Pfam" id="PF04290"/>
    </source>
</evidence>
<feature type="domain" description="Tripartite ATP-independent periplasmic transporters DctQ component" evidence="10">
    <location>
        <begin position="38"/>
        <end position="169"/>
    </location>
</feature>
<protein>
    <recommendedName>
        <fullName evidence="9">TRAP transporter small permease protein</fullName>
    </recommendedName>
</protein>
<organism evidence="11 12">
    <name type="scientific">Dechloromonas agitata</name>
    <dbReference type="NCBI Taxonomy" id="73030"/>
    <lineage>
        <taxon>Bacteria</taxon>
        <taxon>Pseudomonadati</taxon>
        <taxon>Pseudomonadota</taxon>
        <taxon>Betaproteobacteria</taxon>
        <taxon>Rhodocyclales</taxon>
        <taxon>Azonexaceae</taxon>
        <taxon>Dechloromonas</taxon>
    </lineage>
</organism>
<sequence>MAEAIFQDVEHHYGPIGRVLDTLSRACAIVAGSTLTLMALMSLASVFGRLFIDKPLVGDYELVQVMSAVSIALFLPFCQMVRGHVIVDFFTLRSPKRLNDFFDLIANLLLTIGAFTFAWRMSIGGMELYKNGDATMLIGFPTWIAYIPAAFGFFLLGCTCLYSAWEDFTGERK</sequence>
<dbReference type="EMBL" id="JABZMI010000024">
    <property type="protein sequence ID" value="MBF1163925.1"/>
    <property type="molecule type" value="Genomic_DNA"/>
</dbReference>
<keyword evidence="4 9" id="KW-0997">Cell inner membrane</keyword>